<dbReference type="RefSeq" id="WP_189575742.1">
    <property type="nucleotide sequence ID" value="NZ_BMXU01000002.1"/>
</dbReference>
<dbReference type="GO" id="GO:0016787">
    <property type="term" value="F:hydrolase activity"/>
    <property type="evidence" value="ECO:0007669"/>
    <property type="project" value="UniProtKB-KW"/>
</dbReference>
<dbReference type="Pfam" id="PF13650">
    <property type="entry name" value="Asp_protease_2"/>
    <property type="match status" value="2"/>
</dbReference>
<dbReference type="EMBL" id="JBHRVA010000003">
    <property type="protein sequence ID" value="MFC3303302.1"/>
    <property type="molecule type" value="Genomic_DNA"/>
</dbReference>
<evidence type="ECO:0000313" key="2">
    <source>
        <dbReference type="Proteomes" id="UP001595607"/>
    </source>
</evidence>
<protein>
    <submittedName>
        <fullName evidence="1">Retroviral-like aspartic protease family protein</fullName>
        <ecNumber evidence="1">3.4.23.-</ecNumber>
    </submittedName>
</protein>
<proteinExistence type="predicted"/>
<keyword evidence="2" id="KW-1185">Reference proteome</keyword>
<keyword evidence="1" id="KW-0378">Hydrolase</keyword>
<name>A0ABV7MET0_9PROT</name>
<reference evidence="2" key="1">
    <citation type="journal article" date="2019" name="Int. J. Syst. Evol. Microbiol.">
        <title>The Global Catalogue of Microorganisms (GCM) 10K type strain sequencing project: providing services to taxonomists for standard genome sequencing and annotation.</title>
        <authorList>
            <consortium name="The Broad Institute Genomics Platform"/>
            <consortium name="The Broad Institute Genome Sequencing Center for Infectious Disease"/>
            <person name="Wu L."/>
            <person name="Ma J."/>
        </authorList>
    </citation>
    <scope>NUCLEOTIDE SEQUENCE [LARGE SCALE GENOMIC DNA]</scope>
    <source>
        <strain evidence="2">KCTC 22245</strain>
    </source>
</reference>
<evidence type="ECO:0000313" key="1">
    <source>
        <dbReference type="EMBL" id="MFC3303302.1"/>
    </source>
</evidence>
<accession>A0ABV7MET0</accession>
<dbReference type="Gene3D" id="2.40.70.10">
    <property type="entry name" value="Acid Proteases"/>
    <property type="match status" value="2"/>
</dbReference>
<dbReference type="InterPro" id="IPR021109">
    <property type="entry name" value="Peptidase_aspartic_dom_sf"/>
</dbReference>
<dbReference type="EC" id="3.4.23.-" evidence="1"/>
<dbReference type="CDD" id="cd05483">
    <property type="entry name" value="retropepsin_like_bacteria"/>
    <property type="match status" value="1"/>
</dbReference>
<dbReference type="Proteomes" id="UP001595607">
    <property type="component" value="Unassembled WGS sequence"/>
</dbReference>
<dbReference type="InterPro" id="IPR034122">
    <property type="entry name" value="Retropepsin-like_bacterial"/>
</dbReference>
<organism evidence="1 2">
    <name type="scientific">Parvularcula lutaonensis</name>
    <dbReference type="NCBI Taxonomy" id="491923"/>
    <lineage>
        <taxon>Bacteria</taxon>
        <taxon>Pseudomonadati</taxon>
        <taxon>Pseudomonadota</taxon>
        <taxon>Alphaproteobacteria</taxon>
        <taxon>Parvularculales</taxon>
        <taxon>Parvularculaceae</taxon>
        <taxon>Parvularcula</taxon>
    </lineage>
</organism>
<dbReference type="PROSITE" id="PS00141">
    <property type="entry name" value="ASP_PROTEASE"/>
    <property type="match status" value="1"/>
</dbReference>
<dbReference type="InterPro" id="IPR001969">
    <property type="entry name" value="Aspartic_peptidase_AS"/>
</dbReference>
<comment type="caution">
    <text evidence="1">The sequence shown here is derived from an EMBL/GenBank/DDBJ whole genome shotgun (WGS) entry which is preliminary data.</text>
</comment>
<sequence>MVQLLAVLASACASRPDVDTAVSVEGAFSLLSGQGDLAFTVPVSIDGSPELPFIVDTGSTATALYPRAVAALAEEPRIDGRAFVWGIAEAQERPVVRIGEITLGQSRRFNVPAVLLEQSGATPGLAGLVGLDLLDAYAMVWRPETGLLTFIPNDVFMPEAFANWEELRLERRIPEGRSKRLATVTMRMGGRPVPAVVDTGASNSFANWDAVRANPILRLARRRLQRRWEVEGAIGSFEPRLEARFDRLRIGGQDWQGASMTIADLPAFIPEDGDVEPLVILGADFWAAHAFAIDLKGSRLFLRPIPDENKLDPVIIVGRPKT</sequence>
<dbReference type="SUPFAM" id="SSF50630">
    <property type="entry name" value="Acid proteases"/>
    <property type="match status" value="1"/>
</dbReference>
<gene>
    <name evidence="1" type="ORF">ACFONP_11215</name>
</gene>